<name>A0A8H5C2F0_9AGAR</name>
<organism evidence="1 2">
    <name type="scientific">Tetrapyrgos nigripes</name>
    <dbReference type="NCBI Taxonomy" id="182062"/>
    <lineage>
        <taxon>Eukaryota</taxon>
        <taxon>Fungi</taxon>
        <taxon>Dikarya</taxon>
        <taxon>Basidiomycota</taxon>
        <taxon>Agaricomycotina</taxon>
        <taxon>Agaricomycetes</taxon>
        <taxon>Agaricomycetidae</taxon>
        <taxon>Agaricales</taxon>
        <taxon>Marasmiineae</taxon>
        <taxon>Marasmiaceae</taxon>
        <taxon>Tetrapyrgos</taxon>
    </lineage>
</organism>
<evidence type="ECO:0000313" key="2">
    <source>
        <dbReference type="Proteomes" id="UP000559256"/>
    </source>
</evidence>
<proteinExistence type="predicted"/>
<keyword evidence="2" id="KW-1185">Reference proteome</keyword>
<dbReference type="Proteomes" id="UP000559256">
    <property type="component" value="Unassembled WGS sequence"/>
</dbReference>
<dbReference type="EMBL" id="JAACJM010000283">
    <property type="protein sequence ID" value="KAF5333844.1"/>
    <property type="molecule type" value="Genomic_DNA"/>
</dbReference>
<sequence>MFVERQDVQGLSRLSVRTPAFDHDKTCLPAR</sequence>
<reference evidence="1 2" key="1">
    <citation type="journal article" date="2020" name="ISME J.">
        <title>Uncovering the hidden diversity of litter-decomposition mechanisms in mushroom-forming fungi.</title>
        <authorList>
            <person name="Floudas D."/>
            <person name="Bentzer J."/>
            <person name="Ahren D."/>
            <person name="Johansson T."/>
            <person name="Persson P."/>
            <person name="Tunlid A."/>
        </authorList>
    </citation>
    <scope>NUCLEOTIDE SEQUENCE [LARGE SCALE GENOMIC DNA]</scope>
    <source>
        <strain evidence="1 2">CBS 291.85</strain>
    </source>
</reference>
<accession>A0A8H5C2F0</accession>
<comment type="caution">
    <text evidence="1">The sequence shown here is derived from an EMBL/GenBank/DDBJ whole genome shotgun (WGS) entry which is preliminary data.</text>
</comment>
<dbReference type="AlphaFoldDB" id="A0A8H5C2F0"/>
<gene>
    <name evidence="1" type="ORF">D9758_018204</name>
</gene>
<evidence type="ECO:0000313" key="1">
    <source>
        <dbReference type="EMBL" id="KAF5333844.1"/>
    </source>
</evidence>
<protein>
    <submittedName>
        <fullName evidence="1">Uncharacterized protein</fullName>
    </submittedName>
</protein>